<dbReference type="Proteomes" id="UP000240010">
    <property type="component" value="Unassembled WGS sequence"/>
</dbReference>
<evidence type="ECO:0000313" key="2">
    <source>
        <dbReference type="Proteomes" id="UP000240010"/>
    </source>
</evidence>
<dbReference type="RefSeq" id="WP_104428382.1">
    <property type="nucleotide sequence ID" value="NZ_PTIZ01000003.1"/>
</dbReference>
<dbReference type="InterPro" id="IPR045471">
    <property type="entry name" value="DUF6494"/>
</dbReference>
<dbReference type="AlphaFoldDB" id="A0A2S6HGX6"/>
<name>A0A2S6HGX6_9GAMM</name>
<comment type="caution">
    <text evidence="1">The sequence shown here is derived from an EMBL/GenBank/DDBJ whole genome shotgun (WGS) entry which is preliminary data.</text>
</comment>
<proteinExistence type="predicted"/>
<dbReference type="Pfam" id="PF20104">
    <property type="entry name" value="DUF6494"/>
    <property type="match status" value="1"/>
</dbReference>
<evidence type="ECO:0000313" key="1">
    <source>
        <dbReference type="EMBL" id="PPK76722.1"/>
    </source>
</evidence>
<dbReference type="EMBL" id="PTIZ01000003">
    <property type="protein sequence ID" value="PPK76722.1"/>
    <property type="molecule type" value="Genomic_DNA"/>
</dbReference>
<accession>A0A2S6HGX6</accession>
<protein>
    <submittedName>
        <fullName evidence="1">Uncharacterized protein</fullName>
    </submittedName>
</protein>
<sequence length="68" mass="7550">MNEDTFNLEIRKYLKHVGLTSQREIEHAVLKAVESGKLNGSETIDIKMTLDSPALGVNHCIEGKIALE</sequence>
<reference evidence="1 2" key="1">
    <citation type="submission" date="2018-02" db="EMBL/GenBank/DDBJ databases">
        <title>Subsurface microbial communities from deep shales in Ohio and West Virginia, USA.</title>
        <authorList>
            <person name="Wrighton K."/>
        </authorList>
    </citation>
    <scope>NUCLEOTIDE SEQUENCE [LARGE SCALE GENOMIC DNA]</scope>
    <source>
        <strain evidence="1 2">OWC-DMM</strain>
    </source>
</reference>
<organism evidence="1 2">
    <name type="scientific">Methylobacter tundripaludum</name>
    <dbReference type="NCBI Taxonomy" id="173365"/>
    <lineage>
        <taxon>Bacteria</taxon>
        <taxon>Pseudomonadati</taxon>
        <taxon>Pseudomonadota</taxon>
        <taxon>Gammaproteobacteria</taxon>
        <taxon>Methylococcales</taxon>
        <taxon>Methylococcaceae</taxon>
        <taxon>Methylobacter</taxon>
    </lineage>
</organism>
<gene>
    <name evidence="1" type="ORF">B0F87_103329</name>
</gene>